<dbReference type="EMBL" id="GBRH01229879">
    <property type="protein sequence ID" value="JAD68016.1"/>
    <property type="molecule type" value="Transcribed_RNA"/>
</dbReference>
<accession>A0A0A9BXJ8</accession>
<reference evidence="1" key="1">
    <citation type="submission" date="2014-09" db="EMBL/GenBank/DDBJ databases">
        <authorList>
            <person name="Magalhaes I.L.F."/>
            <person name="Oliveira U."/>
            <person name="Santos F.R."/>
            <person name="Vidigal T.H.D.A."/>
            <person name="Brescovit A.D."/>
            <person name="Santos A.J."/>
        </authorList>
    </citation>
    <scope>NUCLEOTIDE SEQUENCE</scope>
    <source>
        <tissue evidence="1">Shoot tissue taken approximately 20 cm above the soil surface</tissue>
    </source>
</reference>
<proteinExistence type="predicted"/>
<sequence length="34" mass="3888">MKMAPSGNSFVDLIMNEKSWHRRLSPNASLTKCH</sequence>
<dbReference type="AlphaFoldDB" id="A0A0A9BXJ8"/>
<evidence type="ECO:0000313" key="1">
    <source>
        <dbReference type="EMBL" id="JAD68016.1"/>
    </source>
</evidence>
<name>A0A0A9BXJ8_ARUDO</name>
<reference evidence="1" key="2">
    <citation type="journal article" date="2015" name="Data Brief">
        <title>Shoot transcriptome of the giant reed, Arundo donax.</title>
        <authorList>
            <person name="Barrero R.A."/>
            <person name="Guerrero F.D."/>
            <person name="Moolhuijzen P."/>
            <person name="Goolsby J.A."/>
            <person name="Tidwell J."/>
            <person name="Bellgard S.E."/>
            <person name="Bellgard M.I."/>
        </authorList>
    </citation>
    <scope>NUCLEOTIDE SEQUENCE</scope>
    <source>
        <tissue evidence="1">Shoot tissue taken approximately 20 cm above the soil surface</tissue>
    </source>
</reference>
<organism evidence="1">
    <name type="scientific">Arundo donax</name>
    <name type="common">Giant reed</name>
    <name type="synonym">Donax arundinaceus</name>
    <dbReference type="NCBI Taxonomy" id="35708"/>
    <lineage>
        <taxon>Eukaryota</taxon>
        <taxon>Viridiplantae</taxon>
        <taxon>Streptophyta</taxon>
        <taxon>Embryophyta</taxon>
        <taxon>Tracheophyta</taxon>
        <taxon>Spermatophyta</taxon>
        <taxon>Magnoliopsida</taxon>
        <taxon>Liliopsida</taxon>
        <taxon>Poales</taxon>
        <taxon>Poaceae</taxon>
        <taxon>PACMAD clade</taxon>
        <taxon>Arundinoideae</taxon>
        <taxon>Arundineae</taxon>
        <taxon>Arundo</taxon>
    </lineage>
</organism>
<protein>
    <submittedName>
        <fullName evidence="1">Uncharacterized protein</fullName>
    </submittedName>
</protein>